<keyword evidence="1" id="KW-0812">Transmembrane</keyword>
<feature type="transmembrane region" description="Helical" evidence="1">
    <location>
        <begin position="37"/>
        <end position="55"/>
    </location>
</feature>
<feature type="transmembrane region" description="Helical" evidence="1">
    <location>
        <begin position="148"/>
        <end position="168"/>
    </location>
</feature>
<evidence type="ECO:0000256" key="1">
    <source>
        <dbReference type="SAM" id="Phobius"/>
    </source>
</evidence>
<reference evidence="3" key="1">
    <citation type="submission" date="2021-05" db="EMBL/GenBank/DDBJ databases">
        <authorList>
            <person name="Alioto T."/>
            <person name="Alioto T."/>
            <person name="Gomez Garrido J."/>
        </authorList>
    </citation>
    <scope>NUCLEOTIDE SEQUENCE</scope>
</reference>
<proteinExistence type="predicted"/>
<dbReference type="EMBL" id="HBUF01271932">
    <property type="protein sequence ID" value="CAG6685434.1"/>
    <property type="molecule type" value="Transcribed_RNA"/>
</dbReference>
<dbReference type="InterPro" id="IPR004805">
    <property type="entry name" value="DnaE2/DnaE/PolC"/>
</dbReference>
<dbReference type="InterPro" id="IPR029460">
    <property type="entry name" value="DNAPol_HHH"/>
</dbReference>
<sequence>MYDSEKIFRIMISNSINELNLLFEIFKKKCTKLKLSNFKLLKLFYLIVVFAGYSFNRTHAHSYAKIVYQTAFLKANYLLEYCISNIYIDQLLGLDLDRIIFNLKIIGVFFYKPDINLSDENFKIYKNGILFGFSVIKFIDEDFIDRILYYRNKIFFFKLYFILFCIMVKKKKTFLIKPARNKRFKSLVLNM</sequence>
<accession>A0A8D8TCG3</accession>
<dbReference type="Pfam" id="PF14579">
    <property type="entry name" value="HHH_6"/>
    <property type="match status" value="1"/>
</dbReference>
<feature type="domain" description="DNA polymerase helix-hairpin-helix motif" evidence="2">
    <location>
        <begin position="109"/>
        <end position="153"/>
    </location>
</feature>
<protein>
    <submittedName>
        <fullName evidence="3">DNA polymerase III subunit alpha</fullName>
    </submittedName>
</protein>
<keyword evidence="1" id="KW-0472">Membrane</keyword>
<dbReference type="AlphaFoldDB" id="A0A8D8TCG3"/>
<dbReference type="GO" id="GO:0006260">
    <property type="term" value="P:DNA replication"/>
    <property type="evidence" value="ECO:0007669"/>
    <property type="project" value="InterPro"/>
</dbReference>
<dbReference type="PANTHER" id="PTHR32294:SF0">
    <property type="entry name" value="DNA POLYMERASE III SUBUNIT ALPHA"/>
    <property type="match status" value="1"/>
</dbReference>
<organism evidence="3">
    <name type="scientific">Cacopsylla melanoneura</name>
    <dbReference type="NCBI Taxonomy" id="428564"/>
    <lineage>
        <taxon>Eukaryota</taxon>
        <taxon>Metazoa</taxon>
        <taxon>Ecdysozoa</taxon>
        <taxon>Arthropoda</taxon>
        <taxon>Hexapoda</taxon>
        <taxon>Insecta</taxon>
        <taxon>Pterygota</taxon>
        <taxon>Neoptera</taxon>
        <taxon>Paraneoptera</taxon>
        <taxon>Hemiptera</taxon>
        <taxon>Sternorrhyncha</taxon>
        <taxon>Psylloidea</taxon>
        <taxon>Psyllidae</taxon>
        <taxon>Psyllinae</taxon>
        <taxon>Cacopsylla</taxon>
    </lineage>
</organism>
<keyword evidence="1" id="KW-1133">Transmembrane helix</keyword>
<evidence type="ECO:0000313" key="3">
    <source>
        <dbReference type="EMBL" id="CAG6685434.1"/>
    </source>
</evidence>
<evidence type="ECO:0000259" key="2">
    <source>
        <dbReference type="Pfam" id="PF14579"/>
    </source>
</evidence>
<dbReference type="GO" id="GO:0008408">
    <property type="term" value="F:3'-5' exonuclease activity"/>
    <property type="evidence" value="ECO:0007669"/>
    <property type="project" value="InterPro"/>
</dbReference>
<dbReference type="PANTHER" id="PTHR32294">
    <property type="entry name" value="DNA POLYMERASE III SUBUNIT ALPHA"/>
    <property type="match status" value="1"/>
</dbReference>
<name>A0A8D8TCG3_9HEMI</name>
<dbReference type="Gene3D" id="1.10.150.870">
    <property type="match status" value="1"/>
</dbReference>